<dbReference type="Pfam" id="PF07596">
    <property type="entry name" value="SBP_bac_10"/>
    <property type="match status" value="1"/>
</dbReference>
<evidence type="ECO:0000256" key="1">
    <source>
        <dbReference type="SAM" id="Phobius"/>
    </source>
</evidence>
<dbReference type="EMBL" id="CP042910">
    <property type="protein sequence ID" value="QEG18885.1"/>
    <property type="molecule type" value="Genomic_DNA"/>
</dbReference>
<evidence type="ECO:0000313" key="4">
    <source>
        <dbReference type="Proteomes" id="UP000322887"/>
    </source>
</evidence>
<sequence length="260" mass="28960">MNHIVSENSNLEKKKKHLPRLVEFLIVILIICVLLLLLYPAVQQAREIAKYKSPSRRHLKYLGLAISNFDYVQTENSSWERPVDSSGAPLHSWMTDLLPYIDESAMAAEIDYSQAWDTSENKNVFTITIPKFFNPDLSDVPHQNVQGYGLSHYSANSHLIPFNKTRNLTTVKMHDGQSNTLLIGEIDSSFPAWGDPTNLRDPIRGLKGGPNAYGRPGGEGVFFLFADGSVHLLNKDTDPAVLKALSTPAGGETFPLQQAR</sequence>
<organism evidence="3 4">
    <name type="scientific">Gimesia maris</name>
    <dbReference type="NCBI Taxonomy" id="122"/>
    <lineage>
        <taxon>Bacteria</taxon>
        <taxon>Pseudomonadati</taxon>
        <taxon>Planctomycetota</taxon>
        <taxon>Planctomycetia</taxon>
        <taxon>Planctomycetales</taxon>
        <taxon>Planctomycetaceae</taxon>
        <taxon>Gimesia</taxon>
    </lineage>
</organism>
<dbReference type="SUPFAM" id="SSF54523">
    <property type="entry name" value="Pili subunits"/>
    <property type="match status" value="1"/>
</dbReference>
<name>A0ABX5YTF1_9PLAN</name>
<dbReference type="PANTHER" id="PTHR30093:SF2">
    <property type="entry name" value="TYPE II SECRETION SYSTEM PROTEIN H"/>
    <property type="match status" value="1"/>
</dbReference>
<keyword evidence="1" id="KW-0812">Transmembrane</keyword>
<keyword evidence="1" id="KW-0472">Membrane</keyword>
<feature type="domain" description="DUF1559" evidence="2">
    <location>
        <begin position="43"/>
        <end position="186"/>
    </location>
</feature>
<reference evidence="3 4" key="1">
    <citation type="submission" date="2019-08" db="EMBL/GenBank/DDBJ databases">
        <title>Deep-cultivation of Planctomycetes and their phenomic and genomic characterization uncovers novel biology.</title>
        <authorList>
            <person name="Wiegand S."/>
            <person name="Jogler M."/>
            <person name="Boedeker C."/>
            <person name="Pinto D."/>
            <person name="Vollmers J."/>
            <person name="Rivas-Marin E."/>
            <person name="Kohn T."/>
            <person name="Peeters S.H."/>
            <person name="Heuer A."/>
            <person name="Rast P."/>
            <person name="Oberbeckmann S."/>
            <person name="Bunk B."/>
            <person name="Jeske O."/>
            <person name="Meyerdierks A."/>
            <person name="Storesund J.E."/>
            <person name="Kallscheuer N."/>
            <person name="Luecker S."/>
            <person name="Lage O.M."/>
            <person name="Pohl T."/>
            <person name="Merkel B.J."/>
            <person name="Hornburger P."/>
            <person name="Mueller R.-W."/>
            <person name="Bruemmer F."/>
            <person name="Labrenz M."/>
            <person name="Spormann A.M."/>
            <person name="Op den Camp H."/>
            <person name="Overmann J."/>
            <person name="Amann R."/>
            <person name="Jetten M.S.M."/>
            <person name="Mascher T."/>
            <person name="Medema M.H."/>
            <person name="Devos D.P."/>
            <person name="Kaster A.-K."/>
            <person name="Ovreas L."/>
            <person name="Rohde M."/>
            <person name="Galperin M.Y."/>
            <person name="Jogler C."/>
        </authorList>
    </citation>
    <scope>NUCLEOTIDE SEQUENCE [LARGE SCALE GENOMIC DNA]</scope>
    <source>
        <strain evidence="3 4">DSM 8797</strain>
    </source>
</reference>
<keyword evidence="1" id="KW-1133">Transmembrane helix</keyword>
<keyword evidence="4" id="KW-1185">Reference proteome</keyword>
<dbReference type="Proteomes" id="UP000322887">
    <property type="component" value="Chromosome"/>
</dbReference>
<accession>A0ABX5YTF1</accession>
<proteinExistence type="predicted"/>
<feature type="transmembrane region" description="Helical" evidence="1">
    <location>
        <begin position="21"/>
        <end position="42"/>
    </location>
</feature>
<dbReference type="PANTHER" id="PTHR30093">
    <property type="entry name" value="GENERAL SECRETION PATHWAY PROTEIN G"/>
    <property type="match status" value="1"/>
</dbReference>
<protein>
    <recommendedName>
        <fullName evidence="2">DUF1559 domain-containing protein</fullName>
    </recommendedName>
</protein>
<dbReference type="InterPro" id="IPR011453">
    <property type="entry name" value="DUF1559"/>
</dbReference>
<dbReference type="InterPro" id="IPR045584">
    <property type="entry name" value="Pilin-like"/>
</dbReference>
<evidence type="ECO:0000313" key="3">
    <source>
        <dbReference type="EMBL" id="QEG18885.1"/>
    </source>
</evidence>
<dbReference type="GeneID" id="98649234"/>
<evidence type="ECO:0000259" key="2">
    <source>
        <dbReference type="Pfam" id="PF07596"/>
    </source>
</evidence>
<gene>
    <name evidence="3" type="ORF">GmarT_47790</name>
</gene>
<dbReference type="RefSeq" id="WP_002648799.1">
    <property type="nucleotide sequence ID" value="NZ_CP036353.1"/>
</dbReference>